<accession>A0ABP8YRN0</accession>
<dbReference type="Gene3D" id="3.30.70.100">
    <property type="match status" value="1"/>
</dbReference>
<evidence type="ECO:0000313" key="3">
    <source>
        <dbReference type="Proteomes" id="UP001500121"/>
    </source>
</evidence>
<dbReference type="SMART" id="SM01034">
    <property type="entry name" value="BLUF"/>
    <property type="match status" value="1"/>
</dbReference>
<name>A0ABP8YRN0_9MICO</name>
<proteinExistence type="predicted"/>
<sequence>MLGARPSILSVIYHSAAVAGLGSIDVDEILASSRSWNRHNGVTGMLLLENGRFLQALEGPEEAVRALMDRIAQDPRHEHVRVLVEETQSGRRFPDWAMAHGHVAELESMRLDEYFEALLEARDELPPAPTRTERIRAWFRS</sequence>
<dbReference type="InterPro" id="IPR007024">
    <property type="entry name" value="BLUF_domain"/>
</dbReference>
<dbReference type="PROSITE" id="PS50925">
    <property type="entry name" value="BLUF"/>
    <property type="match status" value="1"/>
</dbReference>
<dbReference type="InterPro" id="IPR036046">
    <property type="entry name" value="Acylphosphatase-like_dom_sf"/>
</dbReference>
<evidence type="ECO:0000313" key="2">
    <source>
        <dbReference type="EMBL" id="GAA4737885.1"/>
    </source>
</evidence>
<organism evidence="2 3">
    <name type="scientific">Amnibacterium soli</name>
    <dbReference type="NCBI Taxonomy" id="1282736"/>
    <lineage>
        <taxon>Bacteria</taxon>
        <taxon>Bacillati</taxon>
        <taxon>Actinomycetota</taxon>
        <taxon>Actinomycetes</taxon>
        <taxon>Micrococcales</taxon>
        <taxon>Microbacteriaceae</taxon>
        <taxon>Amnibacterium</taxon>
    </lineage>
</organism>
<keyword evidence="3" id="KW-1185">Reference proteome</keyword>
<comment type="caution">
    <text evidence="2">The sequence shown here is derived from an EMBL/GenBank/DDBJ whole genome shotgun (WGS) entry which is preliminary data.</text>
</comment>
<protein>
    <recommendedName>
        <fullName evidence="1">BLUF domain-containing protein</fullName>
    </recommendedName>
</protein>
<dbReference type="SUPFAM" id="SSF54975">
    <property type="entry name" value="Acylphosphatase/BLUF domain-like"/>
    <property type="match status" value="1"/>
</dbReference>
<evidence type="ECO:0000259" key="1">
    <source>
        <dbReference type="PROSITE" id="PS50925"/>
    </source>
</evidence>
<dbReference type="Pfam" id="PF04940">
    <property type="entry name" value="BLUF"/>
    <property type="match status" value="1"/>
</dbReference>
<gene>
    <name evidence="2" type="ORF">GCM10025783_05470</name>
</gene>
<reference evidence="3" key="1">
    <citation type="journal article" date="2019" name="Int. J. Syst. Evol. Microbiol.">
        <title>The Global Catalogue of Microorganisms (GCM) 10K type strain sequencing project: providing services to taxonomists for standard genome sequencing and annotation.</title>
        <authorList>
            <consortium name="The Broad Institute Genomics Platform"/>
            <consortium name="The Broad Institute Genome Sequencing Center for Infectious Disease"/>
            <person name="Wu L."/>
            <person name="Ma J."/>
        </authorList>
    </citation>
    <scope>NUCLEOTIDE SEQUENCE [LARGE SCALE GENOMIC DNA]</scope>
    <source>
        <strain evidence="3">JCM 19015</strain>
    </source>
</reference>
<feature type="domain" description="BLUF" evidence="1">
    <location>
        <begin position="8"/>
        <end position="99"/>
    </location>
</feature>
<dbReference type="EMBL" id="BAABLP010000001">
    <property type="protein sequence ID" value="GAA4737885.1"/>
    <property type="molecule type" value="Genomic_DNA"/>
</dbReference>
<dbReference type="Proteomes" id="UP001500121">
    <property type="component" value="Unassembled WGS sequence"/>
</dbReference>